<dbReference type="Pfam" id="PF13468">
    <property type="entry name" value="Glyoxalase_3"/>
    <property type="match status" value="1"/>
</dbReference>
<accession>A0A2T5VBM6</accession>
<feature type="domain" description="Glyoxalase-like" evidence="1">
    <location>
        <begin position="6"/>
        <end position="190"/>
    </location>
</feature>
<dbReference type="InterPro" id="IPR025870">
    <property type="entry name" value="Glyoxalase-like_dom"/>
</dbReference>
<dbReference type="PANTHER" id="PTHR40265">
    <property type="entry name" value="BLL2707 PROTEIN"/>
    <property type="match status" value="1"/>
</dbReference>
<proteinExistence type="predicted"/>
<organism evidence="2 3">
    <name type="scientific">Breoghania corrubedonensis</name>
    <dbReference type="NCBI Taxonomy" id="665038"/>
    <lineage>
        <taxon>Bacteria</taxon>
        <taxon>Pseudomonadati</taxon>
        <taxon>Pseudomonadota</taxon>
        <taxon>Alphaproteobacteria</taxon>
        <taxon>Hyphomicrobiales</taxon>
        <taxon>Stappiaceae</taxon>
        <taxon>Breoghania</taxon>
    </lineage>
</organism>
<gene>
    <name evidence="2" type="ORF">C8N35_103347</name>
</gene>
<dbReference type="RefSeq" id="WP_107989960.1">
    <property type="nucleotide sequence ID" value="NZ_QAYG01000003.1"/>
</dbReference>
<reference evidence="2 3" key="1">
    <citation type="submission" date="2018-04" db="EMBL/GenBank/DDBJ databases">
        <title>Genomic Encyclopedia of Archaeal and Bacterial Type Strains, Phase II (KMG-II): from individual species to whole genera.</title>
        <authorList>
            <person name="Goeker M."/>
        </authorList>
    </citation>
    <scope>NUCLEOTIDE SEQUENCE [LARGE SCALE GENOMIC DNA]</scope>
    <source>
        <strain evidence="2 3">DSM 23382</strain>
    </source>
</reference>
<dbReference type="EMBL" id="QAYG01000003">
    <property type="protein sequence ID" value="PTW61164.1"/>
    <property type="molecule type" value="Genomic_DNA"/>
</dbReference>
<name>A0A2T5VBM6_9HYPH</name>
<evidence type="ECO:0000313" key="3">
    <source>
        <dbReference type="Proteomes" id="UP000244081"/>
    </source>
</evidence>
<protein>
    <submittedName>
        <fullName evidence="2">Glyoxalase-like protein</fullName>
    </submittedName>
</protein>
<dbReference type="AlphaFoldDB" id="A0A2T5VBM6"/>
<sequence length="291" mass="31670">MRARGIDHIVHAVEDLEAAREAYSRLGFTLTPYAEHPWGTRNFLVQLDSAFLEVLEVVDPSKMEEADIDAFSFGAFNRDFLARGEGMSMLVLDSDDPDADRAGFRLAGLATYAPFSFERIAGQPDGSEARVAFDLTFTTDPALPDAGFFTCRNRYPENFWKAAYQRHANGACGIGGAILVMPRPADLQEFVEGFTGIRELKVTSFGIGCHTARGTFDVITPEGFTALYGEAYPLHEMVTPRFAAVRLTVDDPAAFADAARVSGSAVSFGGERAIIPASELHGMALIAERRA</sequence>
<dbReference type="OrthoDB" id="9812467at2"/>
<dbReference type="PANTHER" id="PTHR40265:SF1">
    <property type="entry name" value="GLYOXALASE-LIKE DOMAIN-CONTAINING PROTEIN"/>
    <property type="match status" value="1"/>
</dbReference>
<dbReference type="Gene3D" id="3.10.180.10">
    <property type="entry name" value="2,3-Dihydroxybiphenyl 1,2-Dioxygenase, domain 1"/>
    <property type="match status" value="1"/>
</dbReference>
<evidence type="ECO:0000313" key="2">
    <source>
        <dbReference type="EMBL" id="PTW61164.1"/>
    </source>
</evidence>
<dbReference type="Proteomes" id="UP000244081">
    <property type="component" value="Unassembled WGS sequence"/>
</dbReference>
<dbReference type="SUPFAM" id="SSF54593">
    <property type="entry name" value="Glyoxalase/Bleomycin resistance protein/Dihydroxybiphenyl dioxygenase"/>
    <property type="match status" value="1"/>
</dbReference>
<evidence type="ECO:0000259" key="1">
    <source>
        <dbReference type="Pfam" id="PF13468"/>
    </source>
</evidence>
<comment type="caution">
    <text evidence="2">The sequence shown here is derived from an EMBL/GenBank/DDBJ whole genome shotgun (WGS) entry which is preliminary data.</text>
</comment>
<keyword evidence="3" id="KW-1185">Reference proteome</keyword>
<dbReference type="InterPro" id="IPR029068">
    <property type="entry name" value="Glyas_Bleomycin-R_OHBP_Dase"/>
</dbReference>